<protein>
    <submittedName>
        <fullName evidence="2">Putative secreted protein</fullName>
    </submittedName>
</protein>
<evidence type="ECO:0000313" key="2">
    <source>
        <dbReference type="EMBL" id="MBW75178.1"/>
    </source>
</evidence>
<keyword evidence="1" id="KW-0732">Signal</keyword>
<feature type="chain" id="PRO_5014636881" evidence="1">
    <location>
        <begin position="20"/>
        <end position="66"/>
    </location>
</feature>
<accession>A0A2M4DDK2</accession>
<evidence type="ECO:0000256" key="1">
    <source>
        <dbReference type="SAM" id="SignalP"/>
    </source>
</evidence>
<sequence length="66" mass="7465">MMLQLPLLLLLLVVPRTFRRRRRRFGAHPQAELGSTGTVPKHKSGVWLLLRGTLLRSLAHSPGNRS</sequence>
<dbReference type="EMBL" id="GGFL01011000">
    <property type="protein sequence ID" value="MBW75178.1"/>
    <property type="molecule type" value="Transcribed_RNA"/>
</dbReference>
<organism evidence="2">
    <name type="scientific">Anopheles darlingi</name>
    <name type="common">Mosquito</name>
    <dbReference type="NCBI Taxonomy" id="43151"/>
    <lineage>
        <taxon>Eukaryota</taxon>
        <taxon>Metazoa</taxon>
        <taxon>Ecdysozoa</taxon>
        <taxon>Arthropoda</taxon>
        <taxon>Hexapoda</taxon>
        <taxon>Insecta</taxon>
        <taxon>Pterygota</taxon>
        <taxon>Neoptera</taxon>
        <taxon>Endopterygota</taxon>
        <taxon>Diptera</taxon>
        <taxon>Nematocera</taxon>
        <taxon>Culicoidea</taxon>
        <taxon>Culicidae</taxon>
        <taxon>Anophelinae</taxon>
        <taxon>Anopheles</taxon>
    </lineage>
</organism>
<name>A0A2M4DDK2_ANODA</name>
<proteinExistence type="predicted"/>
<feature type="signal peptide" evidence="1">
    <location>
        <begin position="1"/>
        <end position="19"/>
    </location>
</feature>
<reference evidence="2" key="1">
    <citation type="submission" date="2018-01" db="EMBL/GenBank/DDBJ databases">
        <title>An insight into the sialome of Amazonian anophelines.</title>
        <authorList>
            <person name="Ribeiro J.M."/>
            <person name="Scarpassa V."/>
            <person name="Calvo E."/>
        </authorList>
    </citation>
    <scope>NUCLEOTIDE SEQUENCE</scope>
</reference>
<dbReference type="AlphaFoldDB" id="A0A2M4DDK2"/>